<protein>
    <submittedName>
        <fullName evidence="1">Uncharacterized protein</fullName>
    </submittedName>
</protein>
<dbReference type="EMBL" id="JAVIIW010000004">
    <property type="protein sequence ID" value="MDX8477930.1"/>
    <property type="molecule type" value="Genomic_DNA"/>
</dbReference>
<proteinExistence type="predicted"/>
<name>A0ABU4XT93_9HYPH</name>
<dbReference type="Proteomes" id="UP001287059">
    <property type="component" value="Unassembled WGS sequence"/>
</dbReference>
<evidence type="ECO:0000313" key="1">
    <source>
        <dbReference type="EMBL" id="MDX8477930.1"/>
    </source>
</evidence>
<evidence type="ECO:0000313" key="2">
    <source>
        <dbReference type="Proteomes" id="UP001287059"/>
    </source>
</evidence>
<dbReference type="RefSeq" id="WP_320286354.1">
    <property type="nucleotide sequence ID" value="NZ_JAVIIW010000004.1"/>
</dbReference>
<sequence>MPLIRADYERCHPDEALEDIKRRAQLSKYDKGLLRRLDGVAAVRATSANKTAAADLVIPTARVVAGDGYEVPIAMVARNTV</sequence>
<comment type="caution">
    <text evidence="1">The sequence shown here is derived from an EMBL/GenBank/DDBJ whole genome shotgun (WGS) entry which is preliminary data.</text>
</comment>
<reference evidence="1 2" key="1">
    <citation type="submission" date="2023-08" db="EMBL/GenBank/DDBJ databases">
        <title>Implementing the SeqCode for naming new Mesorhizobium species isolated from Vachellia karroo root nodules.</title>
        <authorList>
            <person name="Van Lill M."/>
        </authorList>
    </citation>
    <scope>NUCLEOTIDE SEQUENCE [LARGE SCALE GENOMIC DNA]</scope>
    <source>
        <strain evidence="1 2">VK24D</strain>
    </source>
</reference>
<accession>A0ABU4XT93</accession>
<keyword evidence="2" id="KW-1185">Reference proteome</keyword>
<organism evidence="1 2">
    <name type="scientific">Mesorhizobium album</name>
    <dbReference type="NCBI Taxonomy" id="3072314"/>
    <lineage>
        <taxon>Bacteria</taxon>
        <taxon>Pseudomonadati</taxon>
        <taxon>Pseudomonadota</taxon>
        <taxon>Alphaproteobacteria</taxon>
        <taxon>Hyphomicrobiales</taxon>
        <taxon>Phyllobacteriaceae</taxon>
        <taxon>Mesorhizobium</taxon>
    </lineage>
</organism>
<gene>
    <name evidence="1" type="ORF">RFN28_05460</name>
</gene>